<evidence type="ECO:0000313" key="2">
    <source>
        <dbReference type="EMBL" id="EFI92066.1"/>
    </source>
</evidence>
<dbReference type="Proteomes" id="UP000007431">
    <property type="component" value="Unassembled WGS sequence"/>
</dbReference>
<accession>D8QJC9</accession>
<feature type="region of interest" description="Disordered" evidence="1">
    <location>
        <begin position="368"/>
        <end position="397"/>
    </location>
</feature>
<feature type="compositionally biased region" description="Low complexity" evidence="1">
    <location>
        <begin position="60"/>
        <end position="83"/>
    </location>
</feature>
<organism evidence="3">
    <name type="scientific">Schizophyllum commune (strain H4-8 / FGSC 9210)</name>
    <name type="common">Split gill fungus</name>
    <dbReference type="NCBI Taxonomy" id="578458"/>
    <lineage>
        <taxon>Eukaryota</taxon>
        <taxon>Fungi</taxon>
        <taxon>Dikarya</taxon>
        <taxon>Basidiomycota</taxon>
        <taxon>Agaricomycotina</taxon>
        <taxon>Agaricomycetes</taxon>
        <taxon>Agaricomycetidae</taxon>
        <taxon>Agaricales</taxon>
        <taxon>Schizophyllaceae</taxon>
        <taxon>Schizophyllum</taxon>
    </lineage>
</organism>
<protein>
    <submittedName>
        <fullName evidence="2">Uncharacterized protein</fullName>
    </submittedName>
</protein>
<proteinExistence type="predicted"/>
<name>D8QJC9_SCHCM</name>
<dbReference type="EMBL" id="GL377314">
    <property type="protein sequence ID" value="EFI92066.1"/>
    <property type="molecule type" value="Genomic_DNA"/>
</dbReference>
<dbReference type="GeneID" id="9593158"/>
<reference evidence="2 3" key="1">
    <citation type="journal article" date="2010" name="Nat. Biotechnol.">
        <title>Genome sequence of the model mushroom Schizophyllum commune.</title>
        <authorList>
            <person name="Ohm R.A."/>
            <person name="de Jong J.F."/>
            <person name="Lugones L.G."/>
            <person name="Aerts A."/>
            <person name="Kothe E."/>
            <person name="Stajich J.E."/>
            <person name="de Vries R.P."/>
            <person name="Record E."/>
            <person name="Levasseur A."/>
            <person name="Baker S.E."/>
            <person name="Bartholomew K.A."/>
            <person name="Coutinho P.M."/>
            <person name="Erdmann S."/>
            <person name="Fowler T.J."/>
            <person name="Gathman A.C."/>
            <person name="Lombard V."/>
            <person name="Henrissat B."/>
            <person name="Knabe N."/>
            <person name="Kuees U."/>
            <person name="Lilly W.W."/>
            <person name="Lindquist E."/>
            <person name="Lucas S."/>
            <person name="Magnuson J.K."/>
            <person name="Piumi F."/>
            <person name="Raudaskoski M."/>
            <person name="Salamov A."/>
            <person name="Schmutz J."/>
            <person name="Schwarze F.W.M.R."/>
            <person name="vanKuyk P.A."/>
            <person name="Horton J.S."/>
            <person name="Grigoriev I.V."/>
            <person name="Woesten H.A.B."/>
        </authorList>
    </citation>
    <scope>NUCLEOTIDE SEQUENCE [LARGE SCALE GENOMIC DNA]</scope>
    <source>
        <strain evidence="3">H4-8 / FGSC 9210</strain>
    </source>
</reference>
<evidence type="ECO:0000313" key="3">
    <source>
        <dbReference type="Proteomes" id="UP000007431"/>
    </source>
</evidence>
<dbReference type="RefSeq" id="XP_003026969.1">
    <property type="nucleotide sequence ID" value="XM_003026923.1"/>
</dbReference>
<dbReference type="InParanoid" id="D8QJC9"/>
<dbReference type="AlphaFoldDB" id="D8QJC9"/>
<keyword evidence="3" id="KW-1185">Reference proteome</keyword>
<dbReference type="HOGENOM" id="CLU_694746_0_0_1"/>
<feature type="region of interest" description="Disordered" evidence="1">
    <location>
        <begin position="38"/>
        <end position="116"/>
    </location>
</feature>
<dbReference type="VEuPathDB" id="FungiDB:SCHCODRAFT_02517983"/>
<sequence length="397" mass="42216">MPVLPTGYTPRAPNGLARAQAALDGRGCDDRGLVAQSSPQIMGREAATRAAEPPCQPWFSASSANSPAPSAISPASSPSSAIPRQRVGARRVPPTSRCTEGPPTSRCTEGAPHESRIRVRRVAAQAGSLRLGGKDQLGGKDHESTTRVRCILDAPRRVEILGLGEWEQGAPYDACEAYFGRTTSPGHTTSSRRARAHVEPDMMRGRQPLRLVGANTRAAIGTSALSKSLGILAQRTGLDGYQRFGSLLVTGRGRVMVVGFALRREGVIEEGGGGTNTYFSFLAGFGRISRRGLSMISAATMTQKARLDVRCQDKSQKIARAVRNSARADRSSLLASRHCAYALSPVIADAARSSSLEREVLAQIRVGQQSETSISSHRGPAFLLAGPPQHSFDQPDA</sequence>
<evidence type="ECO:0000256" key="1">
    <source>
        <dbReference type="SAM" id="MobiDB-lite"/>
    </source>
</evidence>
<gene>
    <name evidence="2" type="ORF">SCHCODRAFT_238252</name>
</gene>
<dbReference type="KEGG" id="scm:SCHCO_02517983"/>